<dbReference type="Proteomes" id="UP000013487">
    <property type="component" value="Unassembled WGS sequence"/>
</dbReference>
<reference evidence="1 2" key="1">
    <citation type="journal article" date="2013" name="Genome Announc.">
        <title>Draft Genome Sequence of Bacillus thuringiensis var. thuringiensis Strain T01-328, a Brazilian Isolate That Produces a Soluble Pesticide Protein, Cry1Ia.</title>
        <authorList>
            <person name="Varani A.M."/>
            <person name="Lemos M.V."/>
            <person name="Fernandes C.C."/>
            <person name="Lemos E.G."/>
            <person name="Alves E.C."/>
            <person name="Desiderio J.A."/>
        </authorList>
    </citation>
    <scope>NUCLEOTIDE SEQUENCE [LARGE SCALE GENOMIC DNA]</scope>
    <source>
        <strain evidence="1 2">T01-328</strain>
    </source>
</reference>
<evidence type="ECO:0000313" key="2">
    <source>
        <dbReference type="Proteomes" id="UP000013487"/>
    </source>
</evidence>
<organism evidence="1 2">
    <name type="scientific">Bacillus thuringiensis T01-328</name>
    <dbReference type="NCBI Taxonomy" id="1324966"/>
    <lineage>
        <taxon>Bacteria</taxon>
        <taxon>Bacillati</taxon>
        <taxon>Bacillota</taxon>
        <taxon>Bacilli</taxon>
        <taxon>Bacillales</taxon>
        <taxon>Bacillaceae</taxon>
        <taxon>Bacillus</taxon>
        <taxon>Bacillus cereus group</taxon>
    </lineage>
</organism>
<proteinExistence type="predicted"/>
<sequence>MQLTKDELLKKVDELALKNFKVRALLQHNGSFDNIPDYQQKLILDAIGVKKQDILTN</sequence>
<dbReference type="AlphaFoldDB" id="A0AAN4HKG5"/>
<name>A0AAN4HKG5_BACTU</name>
<accession>A0AAN4HKG5</accession>
<evidence type="ECO:0000313" key="1">
    <source>
        <dbReference type="EMBL" id="ERI01348.1"/>
    </source>
</evidence>
<dbReference type="EMBL" id="ARXZ02000004">
    <property type="protein sequence ID" value="ERI01348.1"/>
    <property type="molecule type" value="Genomic_DNA"/>
</dbReference>
<gene>
    <name evidence="1" type="ORF">BTCBT_002936</name>
</gene>
<comment type="caution">
    <text evidence="1">The sequence shown here is derived from an EMBL/GenBank/DDBJ whole genome shotgun (WGS) entry which is preliminary data.</text>
</comment>
<protein>
    <submittedName>
        <fullName evidence="1">Uncharacterized protein</fullName>
    </submittedName>
</protein>